<protein>
    <recommendedName>
        <fullName evidence="8">DNA polymerase</fullName>
        <ecNumber evidence="8">2.7.7.7</ecNumber>
    </recommendedName>
</protein>
<evidence type="ECO:0000313" key="11">
    <source>
        <dbReference type="EMBL" id="QCF38107.1"/>
    </source>
</evidence>
<dbReference type="RefSeq" id="YP_009642433.1">
    <property type="nucleotide sequence ID" value="NC_042406.1"/>
</dbReference>
<gene>
    <name evidence="11" type="primary">dpo</name>
</gene>
<dbReference type="Pfam" id="PF03175">
    <property type="entry name" value="DNA_pol_B_2"/>
    <property type="match status" value="2"/>
</dbReference>
<evidence type="ECO:0000256" key="9">
    <source>
        <dbReference type="SAM" id="MobiDB-lite"/>
    </source>
</evidence>
<geneLocation type="mitochondrion" evidence="11"/>
<dbReference type="EC" id="2.7.7.7" evidence="8"/>
<keyword evidence="6 8" id="KW-0238">DNA-binding</keyword>
<organism evidence="11">
    <name type="scientific">Lactuca saligna</name>
    <name type="common">Willowleaf lettuce</name>
    <dbReference type="NCBI Taxonomy" id="75948"/>
    <lineage>
        <taxon>Eukaryota</taxon>
        <taxon>Viridiplantae</taxon>
        <taxon>Streptophyta</taxon>
        <taxon>Embryophyta</taxon>
        <taxon>Tracheophyta</taxon>
        <taxon>Spermatophyta</taxon>
        <taxon>Magnoliopsida</taxon>
        <taxon>eudicotyledons</taxon>
        <taxon>Gunneridae</taxon>
        <taxon>Pentapetalae</taxon>
        <taxon>asterids</taxon>
        <taxon>campanulids</taxon>
        <taxon>Asterales</taxon>
        <taxon>Asteraceae</taxon>
        <taxon>Cichorioideae</taxon>
        <taxon>Cichorieae</taxon>
        <taxon>Lactucinae</taxon>
        <taxon>Lactuca</taxon>
    </lineage>
</organism>
<dbReference type="EMBL" id="MK759657">
    <property type="protein sequence ID" value="QCF38107.1"/>
    <property type="molecule type" value="Genomic_DNA"/>
</dbReference>
<dbReference type="PANTHER" id="PTHR33568:SF3">
    <property type="entry name" value="DNA-DIRECTED DNA POLYMERASE"/>
    <property type="match status" value="1"/>
</dbReference>
<dbReference type="AlphaFoldDB" id="A0A4D6PUK7"/>
<dbReference type="InterPro" id="IPR023211">
    <property type="entry name" value="DNA_pol_palm_dom_sf"/>
</dbReference>
<dbReference type="GO" id="GO:0000166">
    <property type="term" value="F:nucleotide binding"/>
    <property type="evidence" value="ECO:0007669"/>
    <property type="project" value="InterPro"/>
</dbReference>
<comment type="similarity">
    <text evidence="1 8">Belongs to the DNA polymerase type-B family.</text>
</comment>
<dbReference type="SUPFAM" id="SSF53098">
    <property type="entry name" value="Ribonuclease H-like"/>
    <property type="match status" value="1"/>
</dbReference>
<evidence type="ECO:0000259" key="10">
    <source>
        <dbReference type="Pfam" id="PF03175"/>
    </source>
</evidence>
<dbReference type="Gene3D" id="3.30.420.10">
    <property type="entry name" value="Ribonuclease H-like superfamily/Ribonuclease H"/>
    <property type="match status" value="1"/>
</dbReference>
<dbReference type="InterPro" id="IPR043502">
    <property type="entry name" value="DNA/RNA_pol_sf"/>
</dbReference>
<name>A0A4D6PUK7_LACSI</name>
<dbReference type="GeneID" id="40344464"/>
<keyword evidence="11" id="KW-0496">Mitochondrion</keyword>
<dbReference type="GO" id="GO:0006260">
    <property type="term" value="P:DNA replication"/>
    <property type="evidence" value="ECO:0007669"/>
    <property type="project" value="UniProtKB-KW"/>
</dbReference>
<evidence type="ECO:0000256" key="5">
    <source>
        <dbReference type="ARBA" id="ARBA00022932"/>
    </source>
</evidence>
<dbReference type="Gene3D" id="1.10.287.690">
    <property type="entry name" value="Helix hairpin bin"/>
    <property type="match status" value="1"/>
</dbReference>
<proteinExistence type="inferred from homology"/>
<dbReference type="PROSITE" id="PS00116">
    <property type="entry name" value="DNA_POLYMERASE_B"/>
    <property type="match status" value="1"/>
</dbReference>
<evidence type="ECO:0000256" key="4">
    <source>
        <dbReference type="ARBA" id="ARBA00022705"/>
    </source>
</evidence>
<dbReference type="InterPro" id="IPR036397">
    <property type="entry name" value="RNaseH_sf"/>
</dbReference>
<feature type="domain" description="DNA-directed DNA polymerase family B mitochondria/virus" evidence="10">
    <location>
        <begin position="415"/>
        <end position="728"/>
    </location>
</feature>
<evidence type="ECO:0000256" key="1">
    <source>
        <dbReference type="ARBA" id="ARBA00005755"/>
    </source>
</evidence>
<evidence type="ECO:0000256" key="8">
    <source>
        <dbReference type="RuleBase" id="RU000442"/>
    </source>
</evidence>
<evidence type="ECO:0000256" key="2">
    <source>
        <dbReference type="ARBA" id="ARBA00022679"/>
    </source>
</evidence>
<reference evidence="11" key="1">
    <citation type="journal article" date="2019" name="PLoS Genet.">
        <title>The alternative reality of plant mitochondrial DNA: One ring does not rule them all.</title>
        <authorList>
            <person name="Kozik A."/>
            <person name="Rowan B.A."/>
            <person name="Lavelle D."/>
            <person name="Berke L."/>
            <person name="Schranz M.E."/>
            <person name="Michelmore R.W."/>
            <person name="Christensen A.C."/>
        </authorList>
    </citation>
    <scope>NUCLEOTIDE SEQUENCE</scope>
    <source>
        <strain evidence="11">CGN5271</strain>
    </source>
</reference>
<comment type="catalytic activity">
    <reaction evidence="7 8">
        <text>DNA(n) + a 2'-deoxyribonucleoside 5'-triphosphate = DNA(n+1) + diphosphate</text>
        <dbReference type="Rhea" id="RHEA:22508"/>
        <dbReference type="Rhea" id="RHEA-COMP:17339"/>
        <dbReference type="Rhea" id="RHEA-COMP:17340"/>
        <dbReference type="ChEBI" id="CHEBI:33019"/>
        <dbReference type="ChEBI" id="CHEBI:61560"/>
        <dbReference type="ChEBI" id="CHEBI:173112"/>
        <dbReference type="EC" id="2.7.7.7"/>
    </reaction>
</comment>
<dbReference type="GO" id="GO:0003887">
    <property type="term" value="F:DNA-directed DNA polymerase activity"/>
    <property type="evidence" value="ECO:0007669"/>
    <property type="project" value="UniProtKB-KW"/>
</dbReference>
<dbReference type="InterPro" id="IPR006172">
    <property type="entry name" value="DNA-dir_DNA_pol_B"/>
</dbReference>
<keyword evidence="4 8" id="KW-0235">DNA replication</keyword>
<evidence type="ECO:0000313" key="12">
    <source>
        <dbReference type="EMBL" id="QXI86838.1"/>
    </source>
</evidence>
<dbReference type="Gene3D" id="3.90.1600.10">
    <property type="entry name" value="Palm domain of DNA polymerase"/>
    <property type="match status" value="2"/>
</dbReference>
<dbReference type="InterPro" id="IPR017964">
    <property type="entry name" value="DNA-dir_DNA_pol_B_CS"/>
</dbReference>
<dbReference type="PANTHER" id="PTHR33568">
    <property type="entry name" value="DNA POLYMERASE"/>
    <property type="match status" value="1"/>
</dbReference>
<reference evidence="12" key="2">
    <citation type="submission" date="2021-05" db="EMBL/GenBank/DDBJ databases">
        <title>Sequence of the mitochondrial genome of Lactuca virosa suggests an unexpected role in Lactuca sativa's domestication.</title>
        <authorList>
            <person name="Fertet A."/>
            <person name="Graindorge S."/>
            <person name="Koechler S."/>
            <person name="De Boer G.-J."/>
            <person name="Guilloteau-Fonteny E."/>
            <person name="Gualberto J.M."/>
        </authorList>
    </citation>
    <scope>NUCLEOTIDE SEQUENCE</scope>
    <source>
        <strain evidence="12">LAC008020</strain>
    </source>
</reference>
<accession>A0A4D6PUK7</accession>
<dbReference type="InterPro" id="IPR012337">
    <property type="entry name" value="RNaseH-like_sf"/>
</dbReference>
<feature type="compositionally biased region" description="Basic and acidic residues" evidence="9">
    <location>
        <begin position="902"/>
        <end position="916"/>
    </location>
</feature>
<feature type="domain" description="DNA-directed DNA polymerase family B mitochondria/virus" evidence="10">
    <location>
        <begin position="322"/>
        <end position="409"/>
    </location>
</feature>
<dbReference type="PRINTS" id="PR00106">
    <property type="entry name" value="DNAPOLB"/>
</dbReference>
<keyword evidence="2 8" id="KW-0808">Transferase</keyword>
<keyword evidence="5 8" id="KW-0239">DNA-directed DNA polymerase</keyword>
<keyword evidence="3 8" id="KW-0548">Nucleotidyltransferase</keyword>
<dbReference type="InterPro" id="IPR004868">
    <property type="entry name" value="DNA-dir_DNA_pol_B_mt/vir"/>
</dbReference>
<dbReference type="SMART" id="SM00486">
    <property type="entry name" value="POLBc"/>
    <property type="match status" value="1"/>
</dbReference>
<dbReference type="SUPFAM" id="SSF56672">
    <property type="entry name" value="DNA/RNA polymerases"/>
    <property type="match status" value="1"/>
</dbReference>
<evidence type="ECO:0000256" key="7">
    <source>
        <dbReference type="ARBA" id="ARBA00049244"/>
    </source>
</evidence>
<sequence>MYFTSNSIQTMFSTGNSIRTSKSIERMFSTGNSIRTRAYCTYSVYIDKFLNRVFASIERTWVQDPHRWLIIASHSFREPKPSINDVDLHALCIMDLLHQFAYTSLIGYAKFGILLTTLRSYGEEITFSIGTAIPLTEEGGNLLPKAWVYSQLYKVLLKSSEIYEGDEIVRVTIRVYMEQDKKLERPTLSEEERQNLLRSVLLEVSNKTEEGLTESDALTARKLRVSRRPKSIPALKEHNITLRPFIVSDLETLLDENNYHKTYAAGLLMVFPGKHINDMLIETYFSEDYSILYPTEFEKRSEKVLFDLVLRISALVKKHKSLKTIYFHNFSRFDGILLLKHLACKHPKYMLKPLMRNNRLYELAVYLGKKMLFRFRDSYNLLPSKLCELAKSLCPDLGTKGSINYSEVTPEKLVSMRDELVEYMKQDIYLLGGVMKKAQEIYWNLYKVDIEGKITLSSLALSIFRLRYYDEKIFPIHIPSRNEDNFIRHAYYGGHTDVYKPYGEDLYYYDVNSLYPFVMKEYPMPGGVPVWYGNLEDRDLDGMLGFIEAYIVCPKTIKKPFLPYREKEGTLIFPTGEFVGVYYSEELKFAREIGYTVIPISGYLFEKKESPFREFVSAIFSSRLEAKKSGNDALSYVYKILMNSLYGRFGINPKGTITEICDNERRKLLIRKTNLISTDELSDSKYIITYHSNTETDYWDPPKNSAVQLAAAITANARIYMYPYTSREDCYYTDTDSVVLSKPLPEELISSSILGLFKLEDRIVKGYFLAPKAYYLWNEKGKDTVKYKGLANKEITPEWFLSQYADPDRKLQVAVEANFRIEWSSLNIFKKDINVNVGLTPKPKRRKVYEGEYWVDTKPVDVKDLSRLDNISKKLVMLLRDDVTHLKKENLFLHDKLSHKEREMKKGRDKEMKEEPTEGTNPTIDEIPNTDIKKKVKKPNTGKKRRKYHSRSMISPRSGWSCRRTLFMQRKTLRIGDLWMQGLQVKPQNLKSPNAYQIRVLPEIRCQRCLGFIPKVSRSALPFKPSALQSIDLTSQIFSLGIELLYL</sequence>
<dbReference type="GO" id="GO:0003677">
    <property type="term" value="F:DNA binding"/>
    <property type="evidence" value="ECO:0007669"/>
    <property type="project" value="UniProtKB-KW"/>
</dbReference>
<feature type="region of interest" description="Disordered" evidence="9">
    <location>
        <begin position="902"/>
        <end position="950"/>
    </location>
</feature>
<feature type="compositionally biased region" description="Basic residues" evidence="9">
    <location>
        <begin position="934"/>
        <end position="950"/>
    </location>
</feature>
<evidence type="ECO:0000256" key="6">
    <source>
        <dbReference type="ARBA" id="ARBA00023125"/>
    </source>
</evidence>
<dbReference type="EMBL" id="MZ159956">
    <property type="protein sequence ID" value="QXI86838.1"/>
    <property type="molecule type" value="Genomic_DNA"/>
</dbReference>
<evidence type="ECO:0000256" key="3">
    <source>
        <dbReference type="ARBA" id="ARBA00022695"/>
    </source>
</evidence>